<dbReference type="EMBL" id="ASJR01000022">
    <property type="protein sequence ID" value="ERP31019.1"/>
    <property type="molecule type" value="Genomic_DNA"/>
</dbReference>
<keyword evidence="2" id="KW-1185">Reference proteome</keyword>
<evidence type="ECO:0000313" key="1">
    <source>
        <dbReference type="EMBL" id="ERP31019.1"/>
    </source>
</evidence>
<proteinExistence type="predicted"/>
<reference evidence="1 2" key="1">
    <citation type="journal article" date="2013" name="Environ. Microbiol.">
        <title>Genome analysis of Chitinivibrio alkaliphilus gen. nov., sp. nov., a novel extremely haloalkaliphilic anaerobic chitinolytic bacterium from the candidate phylum Termite Group 3.</title>
        <authorList>
            <person name="Sorokin D.Y."/>
            <person name="Gumerov V.M."/>
            <person name="Rakitin A.L."/>
            <person name="Beletsky A.V."/>
            <person name="Damste J.S."/>
            <person name="Muyzer G."/>
            <person name="Mardanov A.V."/>
            <person name="Ravin N.V."/>
        </authorList>
    </citation>
    <scope>NUCLEOTIDE SEQUENCE [LARGE SCALE GENOMIC DNA]</scope>
    <source>
        <strain evidence="1 2">ACht1</strain>
    </source>
</reference>
<dbReference type="STRING" id="1313304.CALK_2095"/>
<evidence type="ECO:0000313" key="2">
    <source>
        <dbReference type="Proteomes" id="UP000017148"/>
    </source>
</evidence>
<protein>
    <submittedName>
        <fullName evidence="1">Uncharacterized protein</fullName>
    </submittedName>
</protein>
<dbReference type="Proteomes" id="UP000017148">
    <property type="component" value="Unassembled WGS sequence"/>
</dbReference>
<accession>U7D3D8</accession>
<gene>
    <name evidence="1" type="ORF">CALK_2095</name>
</gene>
<sequence>MSFSYFFVKFSSLRQQAGLLKCKEATCVIRRKKPKNEKRYGEPKKAAKEIIITWRGLQVSLGVEYKKSPALERAGLI</sequence>
<comment type="caution">
    <text evidence="1">The sequence shown here is derived from an EMBL/GenBank/DDBJ whole genome shotgun (WGS) entry which is preliminary data.</text>
</comment>
<organism evidence="1 2">
    <name type="scientific">Chitinivibrio alkaliphilus ACht1</name>
    <dbReference type="NCBI Taxonomy" id="1313304"/>
    <lineage>
        <taxon>Bacteria</taxon>
        <taxon>Pseudomonadati</taxon>
        <taxon>Fibrobacterota</taxon>
        <taxon>Chitinivibrionia</taxon>
        <taxon>Chitinivibrionales</taxon>
        <taxon>Chitinivibrionaceae</taxon>
        <taxon>Chitinivibrio</taxon>
    </lineage>
</organism>
<dbReference type="AlphaFoldDB" id="U7D3D8"/>
<name>U7D3D8_9BACT</name>